<evidence type="ECO:0000256" key="1">
    <source>
        <dbReference type="ARBA" id="ARBA00023242"/>
    </source>
</evidence>
<feature type="region of interest" description="Disordered" evidence="3">
    <location>
        <begin position="30"/>
        <end position="54"/>
    </location>
</feature>
<evidence type="ECO:0000256" key="2">
    <source>
        <dbReference type="PROSITE-ProRule" id="PRU01002"/>
    </source>
</evidence>
<proteinExistence type="predicted"/>
<dbReference type="Proteomes" id="UP000554482">
    <property type="component" value="Unassembled WGS sequence"/>
</dbReference>
<feature type="compositionally biased region" description="Polar residues" evidence="3">
    <location>
        <begin position="301"/>
        <end position="316"/>
    </location>
</feature>
<evidence type="ECO:0000313" key="6">
    <source>
        <dbReference type="Proteomes" id="UP000554482"/>
    </source>
</evidence>
<dbReference type="AlphaFoldDB" id="A0A7J6VDC2"/>
<reference evidence="5 6" key="1">
    <citation type="submission" date="2020-06" db="EMBL/GenBank/DDBJ databases">
        <title>Transcriptomic and genomic resources for Thalictrum thalictroides and T. hernandezii: Facilitating candidate gene discovery in an emerging model plant lineage.</title>
        <authorList>
            <person name="Arias T."/>
            <person name="Riano-Pachon D.M."/>
            <person name="Di Stilio V.S."/>
        </authorList>
    </citation>
    <scope>NUCLEOTIDE SEQUENCE [LARGE SCALE GENOMIC DNA]</scope>
    <source>
        <strain evidence="6">cv. WT478/WT964</strain>
        <tissue evidence="5">Leaves</tissue>
    </source>
</reference>
<feature type="domain" description="WRC" evidence="4">
    <location>
        <begin position="241"/>
        <end position="285"/>
    </location>
</feature>
<evidence type="ECO:0000256" key="3">
    <source>
        <dbReference type="SAM" id="MobiDB-lite"/>
    </source>
</evidence>
<dbReference type="InterPro" id="IPR014977">
    <property type="entry name" value="WRC_dom"/>
</dbReference>
<evidence type="ECO:0000313" key="5">
    <source>
        <dbReference type="EMBL" id="KAF5183104.1"/>
    </source>
</evidence>
<dbReference type="OrthoDB" id="1962841at2759"/>
<organism evidence="5 6">
    <name type="scientific">Thalictrum thalictroides</name>
    <name type="common">Rue-anemone</name>
    <name type="synonym">Anemone thalictroides</name>
    <dbReference type="NCBI Taxonomy" id="46969"/>
    <lineage>
        <taxon>Eukaryota</taxon>
        <taxon>Viridiplantae</taxon>
        <taxon>Streptophyta</taxon>
        <taxon>Embryophyta</taxon>
        <taxon>Tracheophyta</taxon>
        <taxon>Spermatophyta</taxon>
        <taxon>Magnoliopsida</taxon>
        <taxon>Ranunculales</taxon>
        <taxon>Ranunculaceae</taxon>
        <taxon>Thalictroideae</taxon>
        <taxon>Thalictrum</taxon>
    </lineage>
</organism>
<protein>
    <recommendedName>
        <fullName evidence="4">WRC domain-containing protein</fullName>
    </recommendedName>
</protein>
<accession>A0A7J6VDC2</accession>
<dbReference type="EMBL" id="JABWDY010033934">
    <property type="protein sequence ID" value="KAF5183104.1"/>
    <property type="molecule type" value="Genomic_DNA"/>
</dbReference>
<dbReference type="Pfam" id="PF08879">
    <property type="entry name" value="WRC"/>
    <property type="match status" value="1"/>
</dbReference>
<feature type="region of interest" description="Disordered" evidence="3">
    <location>
        <begin position="143"/>
        <end position="182"/>
    </location>
</feature>
<feature type="compositionally biased region" description="Polar residues" evidence="3">
    <location>
        <begin position="30"/>
        <end position="40"/>
    </location>
</feature>
<keyword evidence="6" id="KW-1185">Reference proteome</keyword>
<keyword evidence="1" id="KW-0539">Nucleus</keyword>
<comment type="caution">
    <text evidence="5">The sequence shown here is derived from an EMBL/GenBank/DDBJ whole genome shotgun (WGS) entry which is preliminary data.</text>
</comment>
<feature type="domain" description="WRC" evidence="4">
    <location>
        <begin position="184"/>
        <end position="232"/>
    </location>
</feature>
<feature type="compositionally biased region" description="Polar residues" evidence="3">
    <location>
        <begin position="143"/>
        <end position="156"/>
    </location>
</feature>
<feature type="compositionally biased region" description="Basic and acidic residues" evidence="3">
    <location>
        <begin position="319"/>
        <end position="332"/>
    </location>
</feature>
<gene>
    <name evidence="5" type="ORF">FRX31_027309</name>
</gene>
<sequence>MMFQDKDIEHNQVDHRRSDQVNLSLVYNTADTGNESNTRMESTKHPTPKSNKISQSCKKLKQSEVTEGCLILNIDINEAIPTSPLEGLSDHPARSLDQENIRCVLNCDGFLSHLNEFSLSGPPNIREKECESSKTQVEYSLQNIADQSTPHSSQCTDRLEQESCNKKRRKGPRKQSQLLDPLLPSGDLRCRRTGKGWRCREMSLPDKIYCEKHQLEQVIHNEKRRKGPKKESRFAMDPLLPSGHPQCRRTGKGWRCTNMASLQKLYCEKHQLEQDTYNEKRRKRRREHISLVASDSDKSRQNNSGHPLPSDDQQCSGVVRDDTNQHEGEIGGHETANFVTRGHSEEMFSETSAIGEQATANLDTRGQSEEVLSEAPAKGEQPTTNLESRIKPEEMISEASAQDPFLGIALEFHHQTPLPYPVWGPDYQFS</sequence>
<feature type="region of interest" description="Disordered" evidence="3">
    <location>
        <begin position="221"/>
        <end position="246"/>
    </location>
</feature>
<feature type="region of interest" description="Disordered" evidence="3">
    <location>
        <begin position="290"/>
        <end position="334"/>
    </location>
</feature>
<name>A0A7J6VDC2_THATH</name>
<comment type="caution">
    <text evidence="2">Lacks conserved residue(s) required for the propagation of feature annotation.</text>
</comment>
<dbReference type="PROSITE" id="PS51667">
    <property type="entry name" value="WRC"/>
    <property type="match status" value="2"/>
</dbReference>
<evidence type="ECO:0000259" key="4">
    <source>
        <dbReference type="PROSITE" id="PS51667"/>
    </source>
</evidence>